<dbReference type="Pfam" id="PF14223">
    <property type="entry name" value="Retrotran_gag_2"/>
    <property type="match status" value="1"/>
</dbReference>
<dbReference type="Proteomes" id="UP000242715">
    <property type="component" value="Unassembled WGS sequence"/>
</dbReference>
<dbReference type="CDD" id="cd09272">
    <property type="entry name" value="RNase_HI_RT_Ty1"/>
    <property type="match status" value="1"/>
</dbReference>
<protein>
    <recommendedName>
        <fullName evidence="3">Integrase catalytic domain-containing protein</fullName>
    </recommendedName>
</protein>
<dbReference type="Pfam" id="PF00665">
    <property type="entry name" value="rve"/>
    <property type="match status" value="1"/>
</dbReference>
<dbReference type="InterPro" id="IPR012337">
    <property type="entry name" value="RNaseH-like_sf"/>
</dbReference>
<gene>
    <name evidence="4" type="ORF">TSUD_91100</name>
</gene>
<evidence type="ECO:0000313" key="4">
    <source>
        <dbReference type="EMBL" id="GAU49672.1"/>
    </source>
</evidence>
<keyword evidence="1" id="KW-0064">Aspartyl protease</keyword>
<organism evidence="4 5">
    <name type="scientific">Trifolium subterraneum</name>
    <name type="common">Subterranean clover</name>
    <dbReference type="NCBI Taxonomy" id="3900"/>
    <lineage>
        <taxon>Eukaryota</taxon>
        <taxon>Viridiplantae</taxon>
        <taxon>Streptophyta</taxon>
        <taxon>Embryophyta</taxon>
        <taxon>Tracheophyta</taxon>
        <taxon>Spermatophyta</taxon>
        <taxon>Magnoliopsida</taxon>
        <taxon>eudicotyledons</taxon>
        <taxon>Gunneridae</taxon>
        <taxon>Pentapetalae</taxon>
        <taxon>rosids</taxon>
        <taxon>fabids</taxon>
        <taxon>Fabales</taxon>
        <taxon>Fabaceae</taxon>
        <taxon>Papilionoideae</taxon>
        <taxon>50 kb inversion clade</taxon>
        <taxon>NPAAA clade</taxon>
        <taxon>Hologalegina</taxon>
        <taxon>IRL clade</taxon>
        <taxon>Trifolieae</taxon>
        <taxon>Trifolium</taxon>
    </lineage>
</organism>
<sequence length="1380" mass="153363">MADQNPFQGNKISNLISLKLDDTNFKQWKQQITGVVRGLDLQKYITDPVIPERFLNDEDRNSGTVNPLRLQWEKKDALICTWLLSTISDSLLAKVVDFTLSWQVWGEIHHYFDTLLTTKARQHRSELRTLSKGDRTVTDFMKRVRVINESLISIGDPVPLRNLVEIILDALPEEFDPVVAAISSKSMSVSIDEVESDLLAHELRLAKNKKQLITDAAIVNLAQTSSVPAASTNTGEYLQPPPPSFPSGSSHVCGNGGHDGEEFQCGGRYGGRGGHNGRGGRSGGRGITCQICHKPNHDASICRYRHTGNTGFGYRPSQYPPAQYPPSQYHFPYGYGYGYQPRPPPRPSTPQALLTSGNIGFNNQWWYPDSGASHHVTPDASNLSDAASLSGSDQVLMGNGQGLTINSIGSMSFNSHTNPKTPLTLHNLLLVPSITKNLMSVSKFAQDNKVFFEFHPSFCLVKSQASSKVLLRGTVGADGLYKFTSSLDSISALNKCPKQCNSVSFPISSLSNNVVNSNPTVNVSQFEINDNNSEYVSNSSFTYNLWHARLGHPHHDSLREALKLCDIHVPSRPKNELCFACCLGKSHRLHAPASSTVYKTPFELVICDLWGPAPVKSSTGFTYFLTCVDAYSRFVWVYPLKLKSETLSKFTSFKSMVELQFNCKIKCVQTDGGGEFIPLTKYLTDLGIIHRLTCPHTHHQNGSVERKHRHLIETGLTLLSQAQLPMKFWDHAFVTAAFLINRIPTPVLHNKSPYLVLSQECVFLGYSSTYKGYKCLSPEGRVYISKDVLFNEHRFPYPLIFSSSTPVSPSPTLPKSSPSQSSPLSPPPQPVQKSSTSHHMLTRSKAKAQPTILNTHVEHTNVKQALQSSNWLAAMKEEYDALIKNNTWTLVTSPSHKKPISCKWVFRVKENPDGTVHKYKARLVAKGFHQQAGSNFTETFSLVVKPVTVKTVLTIAVSNKWPIKQIVVNNAFLNGILEEEVYMQQPPGFESSDKTLVCKLNKALYGLKQAPRAWFDRLKAALLGYGLKASKCYPSLFMMKTSTLHLIVLVYVDDIIITGSSLPHIQHLITKLKAEFALKQLGDLDYFLGIEVFHLANGALLLSQTKYIRDLLSKAHMEGANGMPTPMVSTLKLSKVGSVPVEDPTLYRSIVGALQYATLTRPEIAYSVNKVCQFLSNPLEEHWKAVKRILRYLSGTLHHGLLIQAAPHGNPMSLIGFCDADWASDPDDRRSTSGACIFVGPNLVSWWSKKQSLVARSSAEAEYRSLATLSSEILWLQSLLTESQCQFYTPKILCDNLSTVSLAHNPTLHHRTKHMELDIFFVREKVLSKSLVVSHVPASDQWADVLTKPLSAIKFCNMRSKLRVFDKPSLVKACPVSAGE</sequence>
<proteinExistence type="predicted"/>
<dbReference type="GO" id="GO:0003676">
    <property type="term" value="F:nucleic acid binding"/>
    <property type="evidence" value="ECO:0007669"/>
    <property type="project" value="InterPro"/>
</dbReference>
<reference evidence="5" key="1">
    <citation type="journal article" date="2017" name="Front. Plant Sci.">
        <title>Climate Clever Clovers: New Paradigm to Reduce the Environmental Footprint of Ruminants by Breeding Low Methanogenic Forages Utilizing Haplotype Variation.</title>
        <authorList>
            <person name="Kaur P."/>
            <person name="Appels R."/>
            <person name="Bayer P.E."/>
            <person name="Keeble-Gagnere G."/>
            <person name="Wang J."/>
            <person name="Hirakawa H."/>
            <person name="Shirasawa K."/>
            <person name="Vercoe P."/>
            <person name="Stefanova K."/>
            <person name="Durmic Z."/>
            <person name="Nichols P."/>
            <person name="Revell C."/>
            <person name="Isobe S.N."/>
            <person name="Edwards D."/>
            <person name="Erskine W."/>
        </authorList>
    </citation>
    <scope>NUCLEOTIDE SEQUENCE [LARGE SCALE GENOMIC DNA]</scope>
    <source>
        <strain evidence="5">cv. Daliak</strain>
    </source>
</reference>
<dbReference type="Pfam" id="PF07727">
    <property type="entry name" value="RVT_2"/>
    <property type="match status" value="1"/>
</dbReference>
<evidence type="ECO:0000259" key="3">
    <source>
        <dbReference type="PROSITE" id="PS50994"/>
    </source>
</evidence>
<dbReference type="EMBL" id="DF974607">
    <property type="protein sequence ID" value="GAU49672.1"/>
    <property type="molecule type" value="Genomic_DNA"/>
</dbReference>
<dbReference type="Pfam" id="PF13976">
    <property type="entry name" value="gag_pre-integrs"/>
    <property type="match status" value="1"/>
</dbReference>
<dbReference type="InterPro" id="IPR036397">
    <property type="entry name" value="RNaseH_sf"/>
</dbReference>
<evidence type="ECO:0000256" key="2">
    <source>
        <dbReference type="SAM" id="MobiDB-lite"/>
    </source>
</evidence>
<dbReference type="InterPro" id="IPR057670">
    <property type="entry name" value="SH3_retrovirus"/>
</dbReference>
<feature type="region of interest" description="Disordered" evidence="2">
    <location>
        <begin position="804"/>
        <end position="847"/>
    </location>
</feature>
<dbReference type="GO" id="GO:0015074">
    <property type="term" value="P:DNA integration"/>
    <property type="evidence" value="ECO:0007669"/>
    <property type="project" value="InterPro"/>
</dbReference>
<dbReference type="InterPro" id="IPR013103">
    <property type="entry name" value="RVT_2"/>
</dbReference>
<evidence type="ECO:0000256" key="1">
    <source>
        <dbReference type="ARBA" id="ARBA00022750"/>
    </source>
</evidence>
<keyword evidence="5" id="KW-1185">Reference proteome</keyword>
<dbReference type="InterPro" id="IPR001584">
    <property type="entry name" value="Integrase_cat-core"/>
</dbReference>
<feature type="region of interest" description="Disordered" evidence="2">
    <location>
        <begin position="231"/>
        <end position="253"/>
    </location>
</feature>
<dbReference type="Pfam" id="PF25597">
    <property type="entry name" value="SH3_retrovirus"/>
    <property type="match status" value="1"/>
</dbReference>
<accession>A0A2Z6PHG5</accession>
<dbReference type="GO" id="GO:0004190">
    <property type="term" value="F:aspartic-type endopeptidase activity"/>
    <property type="evidence" value="ECO:0007669"/>
    <property type="project" value="UniProtKB-KW"/>
</dbReference>
<dbReference type="PANTHER" id="PTHR11439">
    <property type="entry name" value="GAG-POL-RELATED RETROTRANSPOSON"/>
    <property type="match status" value="1"/>
</dbReference>
<keyword evidence="1" id="KW-0378">Hydrolase</keyword>
<dbReference type="SUPFAM" id="SSF56672">
    <property type="entry name" value="DNA/RNA polymerases"/>
    <property type="match status" value="1"/>
</dbReference>
<dbReference type="SUPFAM" id="SSF53098">
    <property type="entry name" value="Ribonuclease H-like"/>
    <property type="match status" value="1"/>
</dbReference>
<dbReference type="InterPro" id="IPR025724">
    <property type="entry name" value="GAG-pre-integrase_dom"/>
</dbReference>
<dbReference type="Gene3D" id="3.30.420.10">
    <property type="entry name" value="Ribonuclease H-like superfamily/Ribonuclease H"/>
    <property type="match status" value="1"/>
</dbReference>
<feature type="compositionally biased region" description="Low complexity" evidence="2">
    <location>
        <begin position="813"/>
        <end position="823"/>
    </location>
</feature>
<dbReference type="Pfam" id="PF22936">
    <property type="entry name" value="Pol_BBD"/>
    <property type="match status" value="1"/>
</dbReference>
<dbReference type="PROSITE" id="PS50994">
    <property type="entry name" value="INTEGRASE"/>
    <property type="match status" value="1"/>
</dbReference>
<dbReference type="PANTHER" id="PTHR11439:SF455">
    <property type="entry name" value="RLK (RECEPTOR-LIKE PROTEIN KINASE) 8, PUTATIVE-RELATED"/>
    <property type="match status" value="1"/>
</dbReference>
<feature type="domain" description="Integrase catalytic" evidence="3">
    <location>
        <begin position="597"/>
        <end position="761"/>
    </location>
</feature>
<evidence type="ECO:0000313" key="5">
    <source>
        <dbReference type="Proteomes" id="UP000242715"/>
    </source>
</evidence>
<dbReference type="OrthoDB" id="1429239at2759"/>
<dbReference type="InterPro" id="IPR054722">
    <property type="entry name" value="PolX-like_BBD"/>
</dbReference>
<keyword evidence="1" id="KW-0645">Protease</keyword>
<name>A0A2Z6PHG5_TRISU</name>
<dbReference type="InterPro" id="IPR043502">
    <property type="entry name" value="DNA/RNA_pol_sf"/>
</dbReference>